<name>A0A6P9E8F8_JUGRE</name>
<evidence type="ECO:0000313" key="2">
    <source>
        <dbReference type="RefSeq" id="XP_035543601.1"/>
    </source>
</evidence>
<reference evidence="2" key="1">
    <citation type="submission" date="2025-08" db="UniProtKB">
        <authorList>
            <consortium name="RefSeq"/>
        </authorList>
    </citation>
    <scope>IDENTIFICATION</scope>
    <source>
        <tissue evidence="2">Leaves</tissue>
    </source>
</reference>
<keyword evidence="1" id="KW-1185">Reference proteome</keyword>
<dbReference type="PANTHER" id="PTHR33116:SF86">
    <property type="entry name" value="REVERSE TRANSCRIPTASE DOMAIN-CONTAINING PROTEIN"/>
    <property type="match status" value="1"/>
</dbReference>
<dbReference type="GeneID" id="118347685"/>
<dbReference type="OrthoDB" id="1938246at2759"/>
<organism evidence="1 2">
    <name type="scientific">Juglans regia</name>
    <name type="common">English walnut</name>
    <dbReference type="NCBI Taxonomy" id="51240"/>
    <lineage>
        <taxon>Eukaryota</taxon>
        <taxon>Viridiplantae</taxon>
        <taxon>Streptophyta</taxon>
        <taxon>Embryophyta</taxon>
        <taxon>Tracheophyta</taxon>
        <taxon>Spermatophyta</taxon>
        <taxon>Magnoliopsida</taxon>
        <taxon>eudicotyledons</taxon>
        <taxon>Gunneridae</taxon>
        <taxon>Pentapetalae</taxon>
        <taxon>rosids</taxon>
        <taxon>fabids</taxon>
        <taxon>Fagales</taxon>
        <taxon>Juglandaceae</taxon>
        <taxon>Juglans</taxon>
    </lineage>
</organism>
<accession>A0A6P9E8F8</accession>
<evidence type="ECO:0000313" key="1">
    <source>
        <dbReference type="Proteomes" id="UP000235220"/>
    </source>
</evidence>
<dbReference type="InParanoid" id="A0A6P9E8F8"/>
<dbReference type="PANTHER" id="PTHR33116">
    <property type="entry name" value="REVERSE TRANSCRIPTASE ZINC-BINDING DOMAIN-CONTAINING PROTEIN-RELATED-RELATED"/>
    <property type="match status" value="1"/>
</dbReference>
<gene>
    <name evidence="2" type="primary">LOC118347685</name>
</gene>
<sequence length="243" mass="28102">MVKAVLQAIPTYSMSVFKLPKKLCSDLEAMISRFWWENNRTETGIHWKKWEMFGVSKAAGGLGFRSIECFNRAMLAKQGWRLVQGQDSLVARIYNEKYLKGQFFTAAKLGRSPSLIWRSFWEVKDVVERGLRWRVGNERNIMIWGQKWLPSPISYCVQSPVQVLAANAKVAELIDEERKEWKVDLVARVFNKEEAEMICAIPIRCLWAADRMLWGFSKKGKFTVKSAYHADVQLKIERKGSSS</sequence>
<dbReference type="RefSeq" id="XP_035543601.1">
    <property type="nucleotide sequence ID" value="XM_035687708.1"/>
</dbReference>
<protein>
    <submittedName>
        <fullName evidence="2">Uncharacterized mitochondrial protein AtMg00310-like</fullName>
    </submittedName>
</protein>
<proteinExistence type="predicted"/>
<dbReference type="KEGG" id="jre:118347685"/>
<dbReference type="Proteomes" id="UP000235220">
    <property type="component" value="Chromosome 2"/>
</dbReference>
<dbReference type="AlphaFoldDB" id="A0A6P9E8F8"/>